<dbReference type="Gene3D" id="3.30.70.1230">
    <property type="entry name" value="Nucleotide cyclase"/>
    <property type="match status" value="2"/>
</dbReference>
<evidence type="ECO:0000256" key="13">
    <source>
        <dbReference type="ARBA" id="ARBA00023136"/>
    </source>
</evidence>
<keyword evidence="6 16" id="KW-0479">Metal-binding</keyword>
<feature type="binding site" evidence="18">
    <location>
        <position position="351"/>
    </location>
    <ligand>
        <name>Mg(2+)</name>
        <dbReference type="ChEBI" id="CHEBI:18420"/>
        <label>1</label>
        <note>catalytic</note>
    </ligand>
</feature>
<dbReference type="RefSeq" id="XP_013915573.1">
    <property type="nucleotide sequence ID" value="XM_014060098.1"/>
</dbReference>
<keyword evidence="7" id="KW-0677">Repeat</keyword>
<feature type="binding site" evidence="17">
    <location>
        <begin position="1048"/>
        <end position="1052"/>
    </location>
    <ligand>
        <name>ATP</name>
        <dbReference type="ChEBI" id="CHEBI:30616"/>
    </ligand>
</feature>
<dbReference type="FunFam" id="3.30.70.1230:FF:000001">
    <property type="entry name" value="Adenylate cyclase"/>
    <property type="match status" value="1"/>
</dbReference>
<feature type="transmembrane region" description="Helical" evidence="21">
    <location>
        <begin position="679"/>
        <end position="698"/>
    </location>
</feature>
<evidence type="ECO:0000256" key="6">
    <source>
        <dbReference type="ARBA" id="ARBA00022723"/>
    </source>
</evidence>
<dbReference type="GO" id="GO:0005524">
    <property type="term" value="F:ATP binding"/>
    <property type="evidence" value="ECO:0007669"/>
    <property type="project" value="UniProtKB-UniRule"/>
</dbReference>
<feature type="transmembrane region" description="Helical" evidence="21">
    <location>
        <begin position="257"/>
        <end position="277"/>
    </location>
</feature>
<dbReference type="GO" id="GO:0006171">
    <property type="term" value="P:cAMP biosynthetic process"/>
    <property type="evidence" value="ECO:0007669"/>
    <property type="project" value="UniProtKB-KW"/>
</dbReference>
<proteinExistence type="inferred from homology"/>
<dbReference type="Pfam" id="PF16214">
    <property type="entry name" value="AC_N"/>
    <property type="match status" value="1"/>
</dbReference>
<feature type="transmembrane region" description="Helical" evidence="21">
    <location>
        <begin position="171"/>
        <end position="191"/>
    </location>
</feature>
<feature type="transmembrane region" description="Helical" evidence="21">
    <location>
        <begin position="770"/>
        <end position="788"/>
    </location>
</feature>
<dbReference type="CTD" id="107"/>
<dbReference type="KEGG" id="tsr:106543976"/>
<organism evidence="23 24">
    <name type="scientific">Thamnophis sirtalis</name>
    <dbReference type="NCBI Taxonomy" id="35019"/>
    <lineage>
        <taxon>Eukaryota</taxon>
        <taxon>Metazoa</taxon>
        <taxon>Chordata</taxon>
        <taxon>Craniata</taxon>
        <taxon>Vertebrata</taxon>
        <taxon>Euteleostomi</taxon>
        <taxon>Lepidosauria</taxon>
        <taxon>Squamata</taxon>
        <taxon>Bifurcata</taxon>
        <taxon>Unidentata</taxon>
        <taxon>Episquamata</taxon>
        <taxon>Toxicofera</taxon>
        <taxon>Serpentes</taxon>
        <taxon>Colubroidea</taxon>
        <taxon>Colubridae</taxon>
        <taxon>Natricinae</taxon>
        <taxon>Thamnophis</taxon>
    </lineage>
</organism>
<comment type="catalytic activity">
    <reaction evidence="1 16">
        <text>ATP = 3',5'-cyclic AMP + diphosphate</text>
        <dbReference type="Rhea" id="RHEA:15389"/>
        <dbReference type="ChEBI" id="CHEBI:30616"/>
        <dbReference type="ChEBI" id="CHEBI:33019"/>
        <dbReference type="ChEBI" id="CHEBI:58165"/>
        <dbReference type="EC" id="4.6.1.1"/>
    </reaction>
</comment>
<dbReference type="InterPro" id="IPR018297">
    <property type="entry name" value="A/G_cyclase_CS"/>
</dbReference>
<feature type="transmembrane region" description="Helical" evidence="21">
    <location>
        <begin position="144"/>
        <end position="165"/>
    </location>
</feature>
<keyword evidence="9 16" id="KW-0067">ATP-binding</keyword>
<feature type="domain" description="Guanylate cyclase" evidence="22">
    <location>
        <begin position="912"/>
        <end position="1054"/>
    </location>
</feature>
<comment type="similarity">
    <text evidence="16 19">Belongs to the adenylyl cyclase class-4/guanylyl cyclase family.</text>
</comment>
<dbReference type="PANTHER" id="PTHR45627:SF26">
    <property type="entry name" value="ADENYLATE CYCLASE TYPE 1"/>
    <property type="match status" value="1"/>
</dbReference>
<name>A0A6I9XY86_9SAUR</name>
<feature type="transmembrane region" description="Helical" evidence="21">
    <location>
        <begin position="651"/>
        <end position="673"/>
    </location>
</feature>
<evidence type="ECO:0000256" key="4">
    <source>
        <dbReference type="ARBA" id="ARBA00012201"/>
    </source>
</evidence>
<evidence type="ECO:0000313" key="23">
    <source>
        <dbReference type="Proteomes" id="UP000504617"/>
    </source>
</evidence>
<evidence type="ECO:0000256" key="16">
    <source>
        <dbReference type="PIRNR" id="PIRNR039050"/>
    </source>
</evidence>
<dbReference type="SUPFAM" id="SSF55073">
    <property type="entry name" value="Nucleotide cyclase"/>
    <property type="match status" value="2"/>
</dbReference>
<feature type="transmembrane region" description="Helical" evidence="21">
    <location>
        <begin position="795"/>
        <end position="812"/>
    </location>
</feature>
<evidence type="ECO:0000256" key="8">
    <source>
        <dbReference type="ARBA" id="ARBA00022741"/>
    </source>
</evidence>
<dbReference type="GO" id="GO:0004016">
    <property type="term" value="F:adenylate cyclase activity"/>
    <property type="evidence" value="ECO:0007669"/>
    <property type="project" value="UniProtKB-EC"/>
</dbReference>
<evidence type="ECO:0000256" key="21">
    <source>
        <dbReference type="SAM" id="Phobius"/>
    </source>
</evidence>
<keyword evidence="8 16" id="KW-0547">Nucleotide-binding</keyword>
<comment type="cofactor">
    <cofactor evidence="2">
        <name>Mn(2+)</name>
        <dbReference type="ChEBI" id="CHEBI:29035"/>
    </cofactor>
</comment>
<evidence type="ECO:0000256" key="18">
    <source>
        <dbReference type="PIRSR" id="PIRSR039050-51"/>
    </source>
</evidence>
<comment type="subcellular location">
    <subcellularLocation>
        <location evidence="3">Membrane</location>
        <topology evidence="3">Multi-pass membrane protein</topology>
    </subcellularLocation>
</comment>
<evidence type="ECO:0000256" key="1">
    <source>
        <dbReference type="ARBA" id="ARBA00001593"/>
    </source>
</evidence>
<evidence type="ECO:0000256" key="2">
    <source>
        <dbReference type="ARBA" id="ARBA00001936"/>
    </source>
</evidence>
<evidence type="ECO:0000256" key="14">
    <source>
        <dbReference type="ARBA" id="ARBA00023180"/>
    </source>
</evidence>
<dbReference type="PANTHER" id="PTHR45627">
    <property type="entry name" value="ADENYLATE CYCLASE TYPE 1"/>
    <property type="match status" value="1"/>
</dbReference>
<feature type="binding site" evidence="18">
    <location>
        <position position="351"/>
    </location>
    <ligand>
        <name>Mg(2+)</name>
        <dbReference type="ChEBI" id="CHEBI:18420"/>
        <label>2</label>
        <note>catalytic</note>
    </ligand>
</feature>
<dbReference type="InterPro" id="IPR032628">
    <property type="entry name" value="AC_N"/>
</dbReference>
<dbReference type="Pfam" id="PF00211">
    <property type="entry name" value="Guanylate_cyc"/>
    <property type="match status" value="2"/>
</dbReference>
<protein>
    <recommendedName>
        <fullName evidence="4 16">adenylate cyclase</fullName>
        <ecNumber evidence="4 16">4.6.1.1</ecNumber>
    </recommendedName>
</protein>
<comment type="function">
    <text evidence="16">Catalyzes the formation of the signaling molecule cAMP in response to G-protein signaling.</text>
</comment>
<evidence type="ECO:0000256" key="3">
    <source>
        <dbReference type="ARBA" id="ARBA00004141"/>
    </source>
</evidence>
<feature type="binding site" evidence="17">
    <location>
        <begin position="1041"/>
        <end position="1043"/>
    </location>
    <ligand>
        <name>ATP</name>
        <dbReference type="ChEBI" id="CHEBI:30616"/>
    </ligand>
</feature>
<dbReference type="FunFam" id="3.30.70.1230:FF:000002">
    <property type="entry name" value="Adenylate cyclase"/>
    <property type="match status" value="1"/>
</dbReference>
<feature type="region of interest" description="Disordered" evidence="20">
    <location>
        <begin position="46"/>
        <end position="69"/>
    </location>
</feature>
<reference evidence="24" key="1">
    <citation type="submission" date="2025-08" db="UniProtKB">
        <authorList>
            <consortium name="RefSeq"/>
        </authorList>
    </citation>
    <scope>IDENTIFICATION</scope>
    <source>
        <tissue evidence="24">Skeletal muscle</tissue>
    </source>
</reference>
<dbReference type="GO" id="GO:0035556">
    <property type="term" value="P:intracellular signal transduction"/>
    <property type="evidence" value="ECO:0007669"/>
    <property type="project" value="InterPro"/>
</dbReference>
<feature type="binding site" evidence="18">
    <location>
        <position position="395"/>
    </location>
    <ligand>
        <name>Mg(2+)</name>
        <dbReference type="ChEBI" id="CHEBI:18420"/>
        <label>1</label>
        <note>catalytic</note>
    </ligand>
</feature>
<evidence type="ECO:0000256" key="9">
    <source>
        <dbReference type="ARBA" id="ARBA00022840"/>
    </source>
</evidence>
<feature type="compositionally biased region" description="Pro residues" evidence="20">
    <location>
        <begin position="46"/>
        <end position="56"/>
    </location>
</feature>
<feature type="binding site" evidence="17">
    <location>
        <begin position="351"/>
        <end position="356"/>
    </location>
    <ligand>
        <name>ATP</name>
        <dbReference type="ChEBI" id="CHEBI:30616"/>
    </ligand>
</feature>
<keyword evidence="11 21" id="KW-1133">Transmembrane helix</keyword>
<keyword evidence="23" id="KW-1185">Reference proteome</keyword>
<evidence type="ECO:0000256" key="19">
    <source>
        <dbReference type="RuleBase" id="RU000405"/>
    </source>
</evidence>
<dbReference type="InterPro" id="IPR001054">
    <property type="entry name" value="A/G_cyclase"/>
</dbReference>
<keyword evidence="13 16" id="KW-0472">Membrane</keyword>
<keyword evidence="15 16" id="KW-0456">Lyase</keyword>
<dbReference type="GO" id="GO:0007189">
    <property type="term" value="P:adenylate cyclase-activating G protein-coupled receptor signaling pathway"/>
    <property type="evidence" value="ECO:0007669"/>
    <property type="project" value="TreeGrafter"/>
</dbReference>
<evidence type="ECO:0000256" key="7">
    <source>
        <dbReference type="ARBA" id="ARBA00022737"/>
    </source>
</evidence>
<dbReference type="InterPro" id="IPR030672">
    <property type="entry name" value="Adcy"/>
</dbReference>
<dbReference type="OrthoDB" id="6147412at2759"/>
<feature type="binding site" evidence="18">
    <location>
        <position position="352"/>
    </location>
    <ligand>
        <name>Mg(2+)</name>
        <dbReference type="ChEBI" id="CHEBI:18420"/>
        <label>2</label>
        <note>catalytic</note>
    </ligand>
</feature>
<dbReference type="GeneID" id="106543976"/>
<feature type="transmembrane region" description="Helical" evidence="21">
    <location>
        <begin position="718"/>
        <end position="742"/>
    </location>
</feature>
<accession>A0A6I9XY86</accession>
<keyword evidence="14" id="KW-0325">Glycoprotein</keyword>
<feature type="domain" description="Guanylate cyclase" evidence="22">
    <location>
        <begin position="346"/>
        <end position="473"/>
    </location>
</feature>
<dbReference type="EC" id="4.6.1.1" evidence="4 16"/>
<feature type="binding site" evidence="17">
    <location>
        <position position="1088"/>
    </location>
    <ligand>
        <name>ATP</name>
        <dbReference type="ChEBI" id="CHEBI:30616"/>
    </ligand>
</feature>
<dbReference type="AlphaFoldDB" id="A0A6I9XY86"/>
<dbReference type="InterPro" id="IPR029787">
    <property type="entry name" value="Nucleotide_cyclase"/>
</dbReference>
<feature type="binding site" evidence="17">
    <location>
        <position position="964"/>
    </location>
    <ligand>
        <name>ATP</name>
        <dbReference type="ChEBI" id="CHEBI:30616"/>
    </ligand>
</feature>
<evidence type="ECO:0000256" key="17">
    <source>
        <dbReference type="PIRSR" id="PIRSR039050-50"/>
    </source>
</evidence>
<dbReference type="PIRSF" id="PIRSF039050">
    <property type="entry name" value="Ade_cyc"/>
    <property type="match status" value="1"/>
</dbReference>
<dbReference type="Proteomes" id="UP000504617">
    <property type="component" value="Unplaced"/>
</dbReference>
<feature type="binding site" evidence="17">
    <location>
        <begin position="393"/>
        <end position="395"/>
    </location>
    <ligand>
        <name>ATP</name>
        <dbReference type="ChEBI" id="CHEBI:30616"/>
    </ligand>
</feature>
<evidence type="ECO:0000256" key="5">
    <source>
        <dbReference type="ARBA" id="ARBA00022692"/>
    </source>
</evidence>
<evidence type="ECO:0000256" key="12">
    <source>
        <dbReference type="ARBA" id="ARBA00022998"/>
    </source>
</evidence>
<keyword evidence="5 21" id="KW-0812">Transmembrane</keyword>
<comment type="cofactor">
    <cofactor evidence="18">
        <name>Mg(2+)</name>
        <dbReference type="ChEBI" id="CHEBI:18420"/>
    </cofactor>
    <cofactor evidence="18">
        <name>Mn(2+)</name>
        <dbReference type="ChEBI" id="CHEBI:29035"/>
    </cofactor>
    <text evidence="18">Binds 2 magnesium ions per subunit. Is also active with manganese (in vitro).</text>
</comment>
<evidence type="ECO:0000259" key="22">
    <source>
        <dbReference type="PROSITE" id="PS50125"/>
    </source>
</evidence>
<gene>
    <name evidence="24" type="primary">ADCY1</name>
</gene>
<evidence type="ECO:0000256" key="11">
    <source>
        <dbReference type="ARBA" id="ARBA00022989"/>
    </source>
</evidence>
<evidence type="ECO:0000313" key="24">
    <source>
        <dbReference type="RefSeq" id="XP_013915573.1"/>
    </source>
</evidence>
<feature type="transmembrane region" description="Helical" evidence="21">
    <location>
        <begin position="211"/>
        <end position="237"/>
    </location>
</feature>
<feature type="binding site" evidence="18">
    <location>
        <position position="395"/>
    </location>
    <ligand>
        <name>Mg(2+)</name>
        <dbReference type="ChEBI" id="CHEBI:18420"/>
        <label>2</label>
        <note>catalytic</note>
    </ligand>
</feature>
<evidence type="ECO:0000256" key="20">
    <source>
        <dbReference type="SAM" id="MobiDB-lite"/>
    </source>
</evidence>
<dbReference type="GO" id="GO:0046872">
    <property type="term" value="F:metal ion binding"/>
    <property type="evidence" value="ECO:0007669"/>
    <property type="project" value="UniProtKB-KW"/>
</dbReference>
<feature type="compositionally biased region" description="Low complexity" evidence="20">
    <location>
        <begin position="57"/>
        <end position="69"/>
    </location>
</feature>
<dbReference type="PROSITE" id="PS00452">
    <property type="entry name" value="GUANYLATE_CYCLASE_1"/>
    <property type="match status" value="2"/>
</dbReference>
<evidence type="ECO:0000256" key="15">
    <source>
        <dbReference type="ARBA" id="ARBA00023239"/>
    </source>
</evidence>
<dbReference type="CDD" id="cd07302">
    <property type="entry name" value="CHD"/>
    <property type="match status" value="2"/>
</dbReference>
<feature type="transmembrane region" description="Helical" evidence="21">
    <location>
        <begin position="113"/>
        <end position="132"/>
    </location>
</feature>
<dbReference type="PROSITE" id="PS50125">
    <property type="entry name" value="GUANYLATE_CYCLASE_2"/>
    <property type="match status" value="2"/>
</dbReference>
<feature type="binding site" evidence="17">
    <location>
        <position position="439"/>
    </location>
    <ligand>
        <name>ATP</name>
        <dbReference type="ChEBI" id="CHEBI:30616"/>
    </ligand>
</feature>
<sequence length="1175" mass="132048">MNGPDMEEMPFQKVKKSKKTRKKKCCRRRRCCCCCCCSSTPGPPLAAQPPPPPPPSAAGGSSNTSGAAAVRTVGEGSPVPFLDGVACEDQFDCKELESLFQNYNLKLEQTSTLKALAVLIALTASLALLELLSGPSLTISKGSHPVHCIIFLSLFIVTNVKYLQVTQLQQIVKLTLLFSFTFAFLCCPFSIGANGMESPSAPEQGMWQLMLVIFVSYSLLPVRTLLAIVFGLIVSVSHLIVTATSVSAKRQPLWKTLMANAILFVSVNLYGVFVRILTERAQRKAFLQARNCIEDRLKLEDENEKQERLLMSLLPRNVAMEMKEDFLKPPERIFHKIYIQRHDNVSILFADIVGFTSLASQCTAQELVKLLNELFGKFDELATENHCRRIKILGDCYYCVSGLTQPKTDHAHCCVEMGLDMIDTITSVAEATEVDLNMRVGLHTGRVLCGVLGLRKWQYDVWSNDVTLANVMEAGGLPGKVHITKTTLECLNGDYEVEPGYGYERNSFLKKHNIETFFIVPSHRRKIFPGLILSDIKPAKRMKFKTVCYLLVQLMHCRKMFKAEIPFSNVMTCEDDDKRRALRTASEKLRNRSSFSTNVVYNTPGTRVNRYISRLIEARQTESEMADLNFFTLRYKQIEREQKYHQLQDEYFTSAVVLSLILTALFGLVYLLIIPQSTVVLVLLVFCMCFLVACIMYLHVTRVQCFPGCLTIQIRTILCIFIVILIYSMAQGCVVGCMPWIWSTNSSSSIVIISSSGINKTMTELPCDTAHYSFLSCVVGTLTLAIFLRVSSLPKLILLLFVMILYIVILELSGYRKAVGDGSFYIRGYEPILAILLFSCALALHSRQVDLKLRLDYLWAVQAEEERDDMERVKLDNKRILFNLLPAHVAQHFLMSNPRNMDLYYQSYSQVGVMFASIPNFNDFYIELDGNNMGVECLRLLNEIIADFDELLDKEYYKDIEKIKTIGSTYMAAVGLVPTTDSKAKKSIYFHLSTLADFAIEMFDVLDEINYQSYNDFVLRVGINVGPVVAGVIGARRPQYDIWGNTVNVASRMDSTGVQGKIQVTEEVQRILKRCNYECVCRGKVSVKGKGEMLTYFLEGKTDGNNSQIRSLNLERKIYSYGRANIQTKLGTSCPSMCLSPSLSTNTGSATLQPPIAHTNQTLHYLPSVPAIKEA</sequence>
<dbReference type="SMART" id="SM00044">
    <property type="entry name" value="CYCc"/>
    <property type="match status" value="2"/>
</dbReference>
<keyword evidence="18" id="KW-0464">Manganese</keyword>
<evidence type="ECO:0000256" key="10">
    <source>
        <dbReference type="ARBA" id="ARBA00022842"/>
    </source>
</evidence>
<keyword evidence="10 16" id="KW-0460">Magnesium</keyword>
<dbReference type="GO" id="GO:0005886">
    <property type="term" value="C:plasma membrane"/>
    <property type="evidence" value="ECO:0007669"/>
    <property type="project" value="InterPro"/>
</dbReference>
<keyword evidence="12 16" id="KW-0115">cAMP biosynthesis</keyword>